<organism evidence="1 2">
    <name type="scientific">Amylolactobacillus amylotrophicus DSM 20534</name>
    <dbReference type="NCBI Taxonomy" id="1423722"/>
    <lineage>
        <taxon>Bacteria</taxon>
        <taxon>Bacillati</taxon>
        <taxon>Bacillota</taxon>
        <taxon>Bacilli</taxon>
        <taxon>Lactobacillales</taxon>
        <taxon>Lactobacillaceae</taxon>
        <taxon>Amylolactobacillus</taxon>
    </lineage>
</organism>
<dbReference type="Proteomes" id="UP000050909">
    <property type="component" value="Unassembled WGS sequence"/>
</dbReference>
<dbReference type="Pfam" id="PF11148">
    <property type="entry name" value="DUF2922"/>
    <property type="match status" value="1"/>
</dbReference>
<reference evidence="1 2" key="1">
    <citation type="journal article" date="2015" name="Genome Announc.">
        <title>Expanding the biotechnology potential of lactobacilli through comparative genomics of 213 strains and associated genera.</title>
        <authorList>
            <person name="Sun Z."/>
            <person name="Harris H.M."/>
            <person name="McCann A."/>
            <person name="Guo C."/>
            <person name="Argimon S."/>
            <person name="Zhang W."/>
            <person name="Yang X."/>
            <person name="Jeffery I.B."/>
            <person name="Cooney J.C."/>
            <person name="Kagawa T.F."/>
            <person name="Liu W."/>
            <person name="Song Y."/>
            <person name="Salvetti E."/>
            <person name="Wrobel A."/>
            <person name="Rasinkangas P."/>
            <person name="Parkhill J."/>
            <person name="Rea M.C."/>
            <person name="O'Sullivan O."/>
            <person name="Ritari J."/>
            <person name="Douillard F.P."/>
            <person name="Paul Ross R."/>
            <person name="Yang R."/>
            <person name="Briner A.E."/>
            <person name="Felis G.E."/>
            <person name="de Vos W.M."/>
            <person name="Barrangou R."/>
            <person name="Klaenhammer T.R."/>
            <person name="Caufield P.W."/>
            <person name="Cui Y."/>
            <person name="Zhang H."/>
            <person name="O'Toole P.W."/>
        </authorList>
    </citation>
    <scope>NUCLEOTIDE SEQUENCE [LARGE SCALE GENOMIC DNA]</scope>
    <source>
        <strain evidence="1 2">DSM 20534</strain>
    </source>
</reference>
<comment type="caution">
    <text evidence="1">The sequence shown here is derived from an EMBL/GenBank/DDBJ whole genome shotgun (WGS) entry which is preliminary data.</text>
</comment>
<dbReference type="EMBL" id="AZCV01000002">
    <property type="protein sequence ID" value="KRK38091.1"/>
    <property type="molecule type" value="Genomic_DNA"/>
</dbReference>
<dbReference type="RefSeq" id="WP_056946822.1">
    <property type="nucleotide sequence ID" value="NZ_AZCV01000002.1"/>
</dbReference>
<gene>
    <name evidence="1" type="ORF">FC62_GL000863</name>
</gene>
<evidence type="ECO:0000313" key="1">
    <source>
        <dbReference type="EMBL" id="KRK38091.1"/>
    </source>
</evidence>
<evidence type="ECO:0000313" key="2">
    <source>
        <dbReference type="Proteomes" id="UP000050909"/>
    </source>
</evidence>
<dbReference type="InterPro" id="IPR021321">
    <property type="entry name" value="DUF2922"/>
</dbReference>
<keyword evidence="2" id="KW-1185">Reference proteome</keyword>
<accession>A0A0R1GUS3</accession>
<proteinExistence type="predicted"/>
<sequence>MAETTVTKQLTLSFLNGEGKNTSISLSEMNESVTPEVAQAAMEAIVTENIFEKDGVIVYQTPKNARYVERHVTPIYEAPAATPVA</sequence>
<evidence type="ECO:0008006" key="3">
    <source>
        <dbReference type="Google" id="ProtNLM"/>
    </source>
</evidence>
<dbReference type="AlphaFoldDB" id="A0A0R1GUS3"/>
<name>A0A0R1GUS3_9LACO</name>
<protein>
    <recommendedName>
        <fullName evidence="3">DUF2922 domain-containing protein</fullName>
    </recommendedName>
</protein>
<dbReference type="PATRIC" id="fig|1423722.3.peg.879"/>